<reference evidence="7" key="1">
    <citation type="submission" date="2019-09" db="EMBL/GenBank/DDBJ databases">
        <title>Draft genome information of white flower Hibiscus syriacus.</title>
        <authorList>
            <person name="Kim Y.-M."/>
        </authorList>
    </citation>
    <scope>NUCLEOTIDE SEQUENCE [LARGE SCALE GENOMIC DNA]</scope>
    <source>
        <strain evidence="7">YM2019G1</strain>
    </source>
</reference>
<dbReference type="GO" id="GO:0005634">
    <property type="term" value="C:nucleus"/>
    <property type="evidence" value="ECO:0007669"/>
    <property type="project" value="UniProtKB-SubCell"/>
</dbReference>
<evidence type="ECO:0000313" key="7">
    <source>
        <dbReference type="EMBL" id="KAE8713599.1"/>
    </source>
</evidence>
<dbReference type="Proteomes" id="UP000436088">
    <property type="component" value="Unassembled WGS sequence"/>
</dbReference>
<gene>
    <name evidence="7" type="ORF">F3Y22_tig00110206pilonHSYRG00176</name>
</gene>
<keyword evidence="4" id="KW-0804">Transcription</keyword>
<proteinExistence type="predicted"/>
<evidence type="ECO:0000256" key="1">
    <source>
        <dbReference type="ARBA" id="ARBA00004123"/>
    </source>
</evidence>
<dbReference type="PRINTS" id="PR00404">
    <property type="entry name" value="MADSDOMAIN"/>
</dbReference>
<dbReference type="AlphaFoldDB" id="A0A6A3BFT2"/>
<dbReference type="SMART" id="SM00432">
    <property type="entry name" value="MADS"/>
    <property type="match status" value="1"/>
</dbReference>
<keyword evidence="8" id="KW-1185">Reference proteome</keyword>
<dbReference type="OrthoDB" id="679952at2759"/>
<comment type="subcellular location">
    <subcellularLocation>
        <location evidence="1">Nucleus</location>
    </subcellularLocation>
</comment>
<comment type="caution">
    <text evidence="7">The sequence shown here is derived from an EMBL/GenBank/DDBJ whole genome shotgun (WGS) entry which is preliminary data.</text>
</comment>
<evidence type="ECO:0000256" key="3">
    <source>
        <dbReference type="ARBA" id="ARBA00023125"/>
    </source>
</evidence>
<dbReference type="GO" id="GO:0003677">
    <property type="term" value="F:DNA binding"/>
    <property type="evidence" value="ECO:0007669"/>
    <property type="project" value="UniProtKB-KW"/>
</dbReference>
<evidence type="ECO:0000256" key="4">
    <source>
        <dbReference type="ARBA" id="ARBA00023163"/>
    </source>
</evidence>
<keyword evidence="5" id="KW-0539">Nucleus</keyword>
<dbReference type="InterPro" id="IPR036879">
    <property type="entry name" value="TF_MADSbox_sf"/>
</dbReference>
<dbReference type="SUPFAM" id="SSF55455">
    <property type="entry name" value="SRF-like"/>
    <property type="match status" value="1"/>
</dbReference>
<protein>
    <recommendedName>
        <fullName evidence="6">MADS-box domain-containing protein</fullName>
    </recommendedName>
</protein>
<feature type="domain" description="MADS-box" evidence="6">
    <location>
        <begin position="1"/>
        <end position="53"/>
    </location>
</feature>
<accession>A0A6A3BFT2</accession>
<dbReference type="EMBL" id="VEPZ02000876">
    <property type="protein sequence ID" value="KAE8713599.1"/>
    <property type="molecule type" value="Genomic_DNA"/>
</dbReference>
<dbReference type="GO" id="GO:0046983">
    <property type="term" value="F:protein dimerization activity"/>
    <property type="evidence" value="ECO:0007669"/>
    <property type="project" value="InterPro"/>
</dbReference>
<keyword evidence="2" id="KW-0805">Transcription regulation</keyword>
<dbReference type="Gene3D" id="3.40.1810.10">
    <property type="entry name" value="Transcription factor, MADS-box"/>
    <property type="match status" value="1"/>
</dbReference>
<keyword evidence="3" id="KW-0238">DNA-binding</keyword>
<organism evidence="7 8">
    <name type="scientific">Hibiscus syriacus</name>
    <name type="common">Rose of Sharon</name>
    <dbReference type="NCBI Taxonomy" id="106335"/>
    <lineage>
        <taxon>Eukaryota</taxon>
        <taxon>Viridiplantae</taxon>
        <taxon>Streptophyta</taxon>
        <taxon>Embryophyta</taxon>
        <taxon>Tracheophyta</taxon>
        <taxon>Spermatophyta</taxon>
        <taxon>Magnoliopsida</taxon>
        <taxon>eudicotyledons</taxon>
        <taxon>Gunneridae</taxon>
        <taxon>Pentapetalae</taxon>
        <taxon>rosids</taxon>
        <taxon>malvids</taxon>
        <taxon>Malvales</taxon>
        <taxon>Malvaceae</taxon>
        <taxon>Malvoideae</taxon>
        <taxon>Hibiscus</taxon>
    </lineage>
</organism>
<name>A0A6A3BFT2_HIBSY</name>
<evidence type="ECO:0000256" key="2">
    <source>
        <dbReference type="ARBA" id="ARBA00023015"/>
    </source>
</evidence>
<evidence type="ECO:0000256" key="5">
    <source>
        <dbReference type="ARBA" id="ARBA00023242"/>
    </source>
</evidence>
<dbReference type="PROSITE" id="PS50066">
    <property type="entry name" value="MADS_BOX_2"/>
    <property type="match status" value="1"/>
</dbReference>
<dbReference type="Pfam" id="PF00319">
    <property type="entry name" value="SRF-TF"/>
    <property type="match status" value="1"/>
</dbReference>
<evidence type="ECO:0000259" key="6">
    <source>
        <dbReference type="PROSITE" id="PS50066"/>
    </source>
</evidence>
<sequence>MAMDNEKASNIAASRQRRNLFKKAAELATLSGARVAIVSISKKGKVFSFPGSDSVIDVYYELKESSHSNMRPMISKKRPSMDSVDDDATRIEMISKRRRSMERAGEDGVIDKNEELKSNVAAARASTNQSLLDLT</sequence>
<dbReference type="InterPro" id="IPR002100">
    <property type="entry name" value="TF_MADSbox"/>
</dbReference>
<evidence type="ECO:0000313" key="8">
    <source>
        <dbReference type="Proteomes" id="UP000436088"/>
    </source>
</evidence>